<feature type="domain" description="Tautomerase cis-CaaD-like" evidence="1">
    <location>
        <begin position="1"/>
        <end position="145"/>
    </location>
</feature>
<accession>A0AAV9JKT9</accession>
<dbReference type="InterPro" id="IPR014347">
    <property type="entry name" value="Tautomerase/MIF_sf"/>
</dbReference>
<proteinExistence type="predicted"/>
<sequence length="154" mass="17714">MPHWLIYHPPGTFETESAKEALAKDIVPIYTDGGLPAFYVVVQFIKVPVSDTYVGGEQRAATPFVRITIAHVAINMTVDLPNDMDRQYRKLTNRIDRILKPHITAKGFDLEYTVQETERRLWKINGLVPPPWRSEEEKLWVRENRPVAYPGSVL</sequence>
<reference evidence="2 3" key="1">
    <citation type="submission" date="2021-11" db="EMBL/GenBank/DDBJ databases">
        <title>Black yeast isolated from Biological Soil Crust.</title>
        <authorList>
            <person name="Kurbessoian T."/>
        </authorList>
    </citation>
    <scope>NUCLEOTIDE SEQUENCE [LARGE SCALE GENOMIC DNA]</scope>
    <source>
        <strain evidence="2 3">CCFEE 5522</strain>
    </source>
</reference>
<dbReference type="Gene3D" id="3.30.429.10">
    <property type="entry name" value="Macrophage Migration Inhibitory Factor"/>
    <property type="match status" value="1"/>
</dbReference>
<name>A0AAV9JKT9_9PEZI</name>
<dbReference type="EMBL" id="JAVFHQ010000017">
    <property type="protein sequence ID" value="KAK4545885.1"/>
    <property type="molecule type" value="Genomic_DNA"/>
</dbReference>
<comment type="caution">
    <text evidence="2">The sequence shown here is derived from an EMBL/GenBank/DDBJ whole genome shotgun (WGS) entry which is preliminary data.</text>
</comment>
<evidence type="ECO:0000259" key="1">
    <source>
        <dbReference type="Pfam" id="PF14832"/>
    </source>
</evidence>
<gene>
    <name evidence="2" type="ORF">LTR36_002449</name>
</gene>
<organism evidence="2 3">
    <name type="scientific">Oleoguttula mirabilis</name>
    <dbReference type="NCBI Taxonomy" id="1507867"/>
    <lineage>
        <taxon>Eukaryota</taxon>
        <taxon>Fungi</taxon>
        <taxon>Dikarya</taxon>
        <taxon>Ascomycota</taxon>
        <taxon>Pezizomycotina</taxon>
        <taxon>Dothideomycetes</taxon>
        <taxon>Dothideomycetidae</taxon>
        <taxon>Mycosphaerellales</taxon>
        <taxon>Teratosphaeriaceae</taxon>
        <taxon>Oleoguttula</taxon>
    </lineage>
</organism>
<dbReference type="AlphaFoldDB" id="A0AAV9JKT9"/>
<dbReference type="InterPro" id="IPR028116">
    <property type="entry name" value="Cis-CaaD-like"/>
</dbReference>
<keyword evidence="3" id="KW-1185">Reference proteome</keyword>
<evidence type="ECO:0000313" key="2">
    <source>
        <dbReference type="EMBL" id="KAK4545885.1"/>
    </source>
</evidence>
<evidence type="ECO:0000313" key="3">
    <source>
        <dbReference type="Proteomes" id="UP001324427"/>
    </source>
</evidence>
<protein>
    <recommendedName>
        <fullName evidence="1">Tautomerase cis-CaaD-like domain-containing protein</fullName>
    </recommendedName>
</protein>
<dbReference type="Proteomes" id="UP001324427">
    <property type="component" value="Unassembled WGS sequence"/>
</dbReference>
<dbReference type="Pfam" id="PF14832">
    <property type="entry name" value="Tautomerase_3"/>
    <property type="match status" value="1"/>
</dbReference>